<gene>
    <name evidence="2" type="ORF">CEXT_477571</name>
</gene>
<dbReference type="Proteomes" id="UP001054945">
    <property type="component" value="Unassembled WGS sequence"/>
</dbReference>
<comment type="caution">
    <text evidence="2">The sequence shown here is derived from an EMBL/GenBank/DDBJ whole genome shotgun (WGS) entry which is preliminary data.</text>
</comment>
<proteinExistence type="predicted"/>
<dbReference type="AlphaFoldDB" id="A0AAV4VN22"/>
<dbReference type="EMBL" id="BPLR01014784">
    <property type="protein sequence ID" value="GIY71315.1"/>
    <property type="molecule type" value="Genomic_DNA"/>
</dbReference>
<name>A0AAV4VN22_CAEEX</name>
<protein>
    <submittedName>
        <fullName evidence="2">Uncharacterized protein</fullName>
    </submittedName>
</protein>
<feature type="region of interest" description="Disordered" evidence="1">
    <location>
        <begin position="52"/>
        <end position="74"/>
    </location>
</feature>
<sequence>MESGLVFVDDGIVFKCVRRIPGSANSEDEPVFSTLHSDEDELLNLIDLFRSEEESDDENSSDSTTDPGLVKLTQEKTRKFTDMAMKLHRIKRL</sequence>
<keyword evidence="3" id="KW-1185">Reference proteome</keyword>
<organism evidence="2 3">
    <name type="scientific">Caerostris extrusa</name>
    <name type="common">Bark spider</name>
    <name type="synonym">Caerostris bankana</name>
    <dbReference type="NCBI Taxonomy" id="172846"/>
    <lineage>
        <taxon>Eukaryota</taxon>
        <taxon>Metazoa</taxon>
        <taxon>Ecdysozoa</taxon>
        <taxon>Arthropoda</taxon>
        <taxon>Chelicerata</taxon>
        <taxon>Arachnida</taxon>
        <taxon>Araneae</taxon>
        <taxon>Araneomorphae</taxon>
        <taxon>Entelegynae</taxon>
        <taxon>Araneoidea</taxon>
        <taxon>Araneidae</taxon>
        <taxon>Caerostris</taxon>
    </lineage>
</organism>
<reference evidence="2 3" key="1">
    <citation type="submission" date="2021-06" db="EMBL/GenBank/DDBJ databases">
        <title>Caerostris extrusa draft genome.</title>
        <authorList>
            <person name="Kono N."/>
            <person name="Arakawa K."/>
        </authorList>
    </citation>
    <scope>NUCLEOTIDE SEQUENCE [LARGE SCALE GENOMIC DNA]</scope>
</reference>
<accession>A0AAV4VN22</accession>
<evidence type="ECO:0000256" key="1">
    <source>
        <dbReference type="SAM" id="MobiDB-lite"/>
    </source>
</evidence>
<evidence type="ECO:0000313" key="3">
    <source>
        <dbReference type="Proteomes" id="UP001054945"/>
    </source>
</evidence>
<evidence type="ECO:0000313" key="2">
    <source>
        <dbReference type="EMBL" id="GIY71315.1"/>
    </source>
</evidence>